<proteinExistence type="predicted"/>
<dbReference type="PROSITE" id="PS50011">
    <property type="entry name" value="PROTEIN_KINASE_DOM"/>
    <property type="match status" value="1"/>
</dbReference>
<dbReference type="Pfam" id="PF00069">
    <property type="entry name" value="Pkinase"/>
    <property type="match status" value="1"/>
</dbReference>
<dbReference type="PANTHER" id="PTHR24345:SF91">
    <property type="entry name" value="SERINE_THREONINE-PROTEIN KINASE PLK4"/>
    <property type="match status" value="1"/>
</dbReference>
<evidence type="ECO:0000256" key="4">
    <source>
        <dbReference type="ARBA" id="ARBA00022777"/>
    </source>
</evidence>
<evidence type="ECO:0000256" key="1">
    <source>
        <dbReference type="ARBA" id="ARBA00022527"/>
    </source>
</evidence>
<dbReference type="GO" id="GO:0005634">
    <property type="term" value="C:nucleus"/>
    <property type="evidence" value="ECO:0007669"/>
    <property type="project" value="TreeGrafter"/>
</dbReference>
<evidence type="ECO:0000313" key="8">
    <source>
        <dbReference type="Proteomes" id="UP000735302"/>
    </source>
</evidence>
<comment type="caution">
    <text evidence="7">The sequence shown here is derived from an EMBL/GenBank/DDBJ whole genome shotgun (WGS) entry which is preliminary data.</text>
</comment>
<keyword evidence="5" id="KW-0067">ATP-binding</keyword>
<dbReference type="GO" id="GO:0005524">
    <property type="term" value="F:ATP binding"/>
    <property type="evidence" value="ECO:0007669"/>
    <property type="project" value="UniProtKB-KW"/>
</dbReference>
<dbReference type="PROSITE" id="PS00108">
    <property type="entry name" value="PROTEIN_KINASE_ST"/>
    <property type="match status" value="1"/>
</dbReference>
<dbReference type="GO" id="GO:0004674">
    <property type="term" value="F:protein serine/threonine kinase activity"/>
    <property type="evidence" value="ECO:0007669"/>
    <property type="project" value="UniProtKB-KW"/>
</dbReference>
<evidence type="ECO:0000256" key="5">
    <source>
        <dbReference type="ARBA" id="ARBA00022840"/>
    </source>
</evidence>
<keyword evidence="3" id="KW-0547">Nucleotide-binding</keyword>
<evidence type="ECO:0000256" key="2">
    <source>
        <dbReference type="ARBA" id="ARBA00022679"/>
    </source>
</evidence>
<dbReference type="Gene3D" id="1.10.510.10">
    <property type="entry name" value="Transferase(Phosphotransferase) domain 1"/>
    <property type="match status" value="1"/>
</dbReference>
<keyword evidence="4 7" id="KW-0418">Kinase</keyword>
<accession>A0AAV4A1D4</accession>
<dbReference type="Proteomes" id="UP000735302">
    <property type="component" value="Unassembled WGS sequence"/>
</dbReference>
<name>A0AAV4A1D4_9GAST</name>
<keyword evidence="1 7" id="KW-0723">Serine/threonine-protein kinase</keyword>
<keyword evidence="8" id="KW-1185">Reference proteome</keyword>
<evidence type="ECO:0000256" key="3">
    <source>
        <dbReference type="ARBA" id="ARBA00022741"/>
    </source>
</evidence>
<feature type="domain" description="Protein kinase" evidence="6">
    <location>
        <begin position="1"/>
        <end position="123"/>
    </location>
</feature>
<reference evidence="7 8" key="1">
    <citation type="journal article" date="2021" name="Elife">
        <title>Chloroplast acquisition without the gene transfer in kleptoplastic sea slugs, Plakobranchus ocellatus.</title>
        <authorList>
            <person name="Maeda T."/>
            <person name="Takahashi S."/>
            <person name="Yoshida T."/>
            <person name="Shimamura S."/>
            <person name="Takaki Y."/>
            <person name="Nagai Y."/>
            <person name="Toyoda A."/>
            <person name="Suzuki Y."/>
            <person name="Arimoto A."/>
            <person name="Ishii H."/>
            <person name="Satoh N."/>
            <person name="Nishiyama T."/>
            <person name="Hasebe M."/>
            <person name="Maruyama T."/>
            <person name="Minagawa J."/>
            <person name="Obokata J."/>
            <person name="Shigenobu S."/>
        </authorList>
    </citation>
    <scope>NUCLEOTIDE SEQUENCE [LARGE SCALE GENOMIC DNA]</scope>
</reference>
<organism evidence="7 8">
    <name type="scientific">Plakobranchus ocellatus</name>
    <dbReference type="NCBI Taxonomy" id="259542"/>
    <lineage>
        <taxon>Eukaryota</taxon>
        <taxon>Metazoa</taxon>
        <taxon>Spiralia</taxon>
        <taxon>Lophotrochozoa</taxon>
        <taxon>Mollusca</taxon>
        <taxon>Gastropoda</taxon>
        <taxon>Heterobranchia</taxon>
        <taxon>Euthyneura</taxon>
        <taxon>Panpulmonata</taxon>
        <taxon>Sacoglossa</taxon>
        <taxon>Placobranchoidea</taxon>
        <taxon>Plakobranchidae</taxon>
        <taxon>Plakobranchus</taxon>
    </lineage>
</organism>
<dbReference type="InterPro" id="IPR011009">
    <property type="entry name" value="Kinase-like_dom_sf"/>
</dbReference>
<dbReference type="InterPro" id="IPR008271">
    <property type="entry name" value="Ser/Thr_kinase_AS"/>
</dbReference>
<sequence length="123" mass="13711">MPCVIAARCPGYAALTMPYYPQGALAFLSSKKPPAQVHCYMTHVARGLYYLHRRNIAHNDLKLENVFVDAQKRAHLGDLGLTLKVKAGSRNALPGCCWVHSVLLASTGVVIWHSYKDRTFQDE</sequence>
<evidence type="ECO:0000313" key="7">
    <source>
        <dbReference type="EMBL" id="GFO00707.1"/>
    </source>
</evidence>
<keyword evidence="2" id="KW-0808">Transferase</keyword>
<dbReference type="InterPro" id="IPR000719">
    <property type="entry name" value="Prot_kinase_dom"/>
</dbReference>
<dbReference type="AlphaFoldDB" id="A0AAV4A1D4"/>
<dbReference type="PANTHER" id="PTHR24345">
    <property type="entry name" value="SERINE/THREONINE-PROTEIN KINASE PLK"/>
    <property type="match status" value="1"/>
</dbReference>
<gene>
    <name evidence="7" type="ORF">PoB_002721200</name>
</gene>
<evidence type="ECO:0000259" key="6">
    <source>
        <dbReference type="PROSITE" id="PS50011"/>
    </source>
</evidence>
<dbReference type="SUPFAM" id="SSF56112">
    <property type="entry name" value="Protein kinase-like (PK-like)"/>
    <property type="match status" value="1"/>
</dbReference>
<dbReference type="EMBL" id="BLXT01003143">
    <property type="protein sequence ID" value="GFO00707.1"/>
    <property type="molecule type" value="Genomic_DNA"/>
</dbReference>
<protein>
    <submittedName>
        <fullName evidence="7">Serine/threonine protein kinase</fullName>
    </submittedName>
</protein>